<dbReference type="PANTHER" id="PTHR35526">
    <property type="entry name" value="ANTI-SIGMA-F FACTOR RSBW-RELATED"/>
    <property type="match status" value="1"/>
</dbReference>
<proteinExistence type="predicted"/>
<sequence>MTDALDWPRNRLRLTLPNDLAVLPVATAFVRAAASRYAYDESALTQWEMVTEEAAANVIQHAYAPTDRASFDLECHYQSDGMELRIHDRGIPFDPAQIAAFDPAEEQQAAGGLGWLLIHEMTDRQQYDQLGAQGKELRLFKRAPAGLALPQAPETAKPTEAEPKSAEGATFRAMRSDEAIQVVRLLYEAYRYSYINDQIYRPDYIASMNEAGKLRSYVAVLPDGAVIAHNALILHEERPAICEVGAGVASPAYRGQGVFDRLNELVLREIAAGGFMLAFAGAVTAHVASQKAARRAGWVESGLMLAAQPAEVVFDKIKTNKAGERGSILYMVMKGAERPTPTLYLPGRHAEFLTGIMRRIGLPFVAAAGGEPAGSDSEMSVTVRSDIGSGRIVVLHAGAQFGDDVRAAMRRFKRAKIQVGQLFLNLADPAAPWAVRTLEGLGWFVTGMLPGGTLQGDALLLHWLNGHVIDYDKIRIAGREGRAMLDYVQRLDPNES</sequence>
<reference evidence="3" key="1">
    <citation type="submission" date="2019-06" db="EMBL/GenBank/DDBJ databases">
        <title>Complete genome sequence of Methylogaea oryzae strain JCM16910.</title>
        <authorList>
            <person name="Asakawa S."/>
        </authorList>
    </citation>
    <scope>NUCLEOTIDE SEQUENCE</scope>
    <source>
        <strain evidence="3">E10</strain>
    </source>
</reference>
<evidence type="ECO:0000313" key="4">
    <source>
        <dbReference type="Proteomes" id="UP000824988"/>
    </source>
</evidence>
<dbReference type="GO" id="GO:0016747">
    <property type="term" value="F:acyltransferase activity, transferring groups other than amino-acyl groups"/>
    <property type="evidence" value="ECO:0007669"/>
    <property type="project" value="InterPro"/>
</dbReference>
<feature type="region of interest" description="Disordered" evidence="1">
    <location>
        <begin position="150"/>
        <end position="169"/>
    </location>
</feature>
<feature type="domain" description="N-acetyltransferase" evidence="2">
    <location>
        <begin position="169"/>
        <end position="321"/>
    </location>
</feature>
<dbReference type="EMBL" id="AP019782">
    <property type="protein sequence ID" value="BBL69608.1"/>
    <property type="molecule type" value="Genomic_DNA"/>
</dbReference>
<dbReference type="InterPro" id="IPR003594">
    <property type="entry name" value="HATPase_dom"/>
</dbReference>
<dbReference type="PROSITE" id="PS51186">
    <property type="entry name" value="GNAT"/>
    <property type="match status" value="1"/>
</dbReference>
<dbReference type="CDD" id="cd16936">
    <property type="entry name" value="HATPase_RsbW-like"/>
    <property type="match status" value="1"/>
</dbReference>
<evidence type="ECO:0000259" key="2">
    <source>
        <dbReference type="PROSITE" id="PS51186"/>
    </source>
</evidence>
<accession>A0A8D4VK74</accession>
<dbReference type="Pfam" id="PF13581">
    <property type="entry name" value="HATPase_c_2"/>
    <property type="match status" value="1"/>
</dbReference>
<evidence type="ECO:0000313" key="3">
    <source>
        <dbReference type="EMBL" id="BBL69608.1"/>
    </source>
</evidence>
<dbReference type="InterPro" id="IPR000182">
    <property type="entry name" value="GNAT_dom"/>
</dbReference>
<dbReference type="PANTHER" id="PTHR35526:SF3">
    <property type="entry name" value="ANTI-SIGMA-F FACTOR RSBW"/>
    <property type="match status" value="1"/>
</dbReference>
<dbReference type="RefSeq" id="WP_221047962.1">
    <property type="nucleotide sequence ID" value="NZ_AP019782.1"/>
</dbReference>
<dbReference type="Proteomes" id="UP000824988">
    <property type="component" value="Chromosome"/>
</dbReference>
<organism evidence="3 4">
    <name type="scientific">Methylogaea oryzae</name>
    <dbReference type="NCBI Taxonomy" id="1295382"/>
    <lineage>
        <taxon>Bacteria</taxon>
        <taxon>Pseudomonadati</taxon>
        <taxon>Pseudomonadota</taxon>
        <taxon>Gammaproteobacteria</taxon>
        <taxon>Methylococcales</taxon>
        <taxon>Methylococcaceae</taxon>
        <taxon>Methylogaea</taxon>
    </lineage>
</organism>
<protein>
    <recommendedName>
        <fullName evidence="2">N-acetyltransferase domain-containing protein</fullName>
    </recommendedName>
</protein>
<dbReference type="AlphaFoldDB" id="A0A8D4VK74"/>
<dbReference type="KEGG" id="moz:MoryE10_02140"/>
<evidence type="ECO:0000256" key="1">
    <source>
        <dbReference type="SAM" id="MobiDB-lite"/>
    </source>
</evidence>
<dbReference type="InterPro" id="IPR050267">
    <property type="entry name" value="Anti-sigma-factor_SerPK"/>
</dbReference>
<gene>
    <name evidence="3" type="ORF">MoryE10_02140</name>
</gene>
<keyword evidence="4" id="KW-1185">Reference proteome</keyword>
<name>A0A8D4VK74_9GAMM</name>